<proteinExistence type="predicted"/>
<sequence length="205" mass="22956">MLSNSNRPGQHYHPPISHAIIAVPPTYIEAHKYQVARLRASLRLEDNLAARALNYDTRHTRDTLVTVNNYLGQRYDRLVHGSLNTIDIGINSLQFVYWGTYLGPPKYLFGWTIMPSTHPPPPSQYEWWTKNVEVYGIDRFGQETKLEGDQVAAMRGSGHNVVSGGGRLRIRVKVEGATTGHVERLIVIEPVGGDPPLPIIARARA</sequence>
<evidence type="ECO:0000313" key="2">
    <source>
        <dbReference type="Proteomes" id="UP001437256"/>
    </source>
</evidence>
<protein>
    <submittedName>
        <fullName evidence="1">Uncharacterized protein</fullName>
    </submittedName>
</protein>
<organism evidence="1 2">
    <name type="scientific">Marasmius tenuissimus</name>
    <dbReference type="NCBI Taxonomy" id="585030"/>
    <lineage>
        <taxon>Eukaryota</taxon>
        <taxon>Fungi</taxon>
        <taxon>Dikarya</taxon>
        <taxon>Basidiomycota</taxon>
        <taxon>Agaricomycotina</taxon>
        <taxon>Agaricomycetes</taxon>
        <taxon>Agaricomycetidae</taxon>
        <taxon>Agaricales</taxon>
        <taxon>Marasmiineae</taxon>
        <taxon>Marasmiaceae</taxon>
        <taxon>Marasmius</taxon>
    </lineage>
</organism>
<reference evidence="1 2" key="1">
    <citation type="submission" date="2024-05" db="EMBL/GenBank/DDBJ databases">
        <title>A draft genome resource for the thread blight pathogen Marasmius tenuissimus strain MS-2.</title>
        <authorList>
            <person name="Yulfo-Soto G.E."/>
            <person name="Baruah I.K."/>
            <person name="Amoako-Attah I."/>
            <person name="Bukari Y."/>
            <person name="Meinhardt L.W."/>
            <person name="Bailey B.A."/>
            <person name="Cohen S.P."/>
        </authorList>
    </citation>
    <scope>NUCLEOTIDE SEQUENCE [LARGE SCALE GENOMIC DNA]</scope>
    <source>
        <strain evidence="1 2">MS-2</strain>
    </source>
</reference>
<comment type="caution">
    <text evidence="1">The sequence shown here is derived from an EMBL/GenBank/DDBJ whole genome shotgun (WGS) entry which is preliminary data.</text>
</comment>
<evidence type="ECO:0000313" key="1">
    <source>
        <dbReference type="EMBL" id="KAL0064108.1"/>
    </source>
</evidence>
<gene>
    <name evidence="1" type="ORF">AAF712_008968</name>
</gene>
<keyword evidence="2" id="KW-1185">Reference proteome</keyword>
<dbReference type="EMBL" id="JBBXMP010000067">
    <property type="protein sequence ID" value="KAL0064108.1"/>
    <property type="molecule type" value="Genomic_DNA"/>
</dbReference>
<dbReference type="Proteomes" id="UP001437256">
    <property type="component" value="Unassembled WGS sequence"/>
</dbReference>
<accession>A0ABR2ZRW0</accession>
<name>A0ABR2ZRW0_9AGAR</name>